<dbReference type="InterPro" id="IPR010985">
    <property type="entry name" value="Ribbon_hlx_hlx"/>
</dbReference>
<dbReference type="InterPro" id="IPR013321">
    <property type="entry name" value="Arc_rbn_hlx_hlx"/>
</dbReference>
<dbReference type="SUPFAM" id="SSF47598">
    <property type="entry name" value="Ribbon-helix-helix"/>
    <property type="match status" value="1"/>
</dbReference>
<dbReference type="GO" id="GO:0006355">
    <property type="term" value="P:regulation of DNA-templated transcription"/>
    <property type="evidence" value="ECO:0007669"/>
    <property type="project" value="InterPro"/>
</dbReference>
<sequence length="67" mass="8113">MEQEIQQKEKELKLREKSKKQIVLRLSPSLWEEIARWADEDFRSINGQIEFLLTECVRQKKKGKPDR</sequence>
<keyword evidence="1" id="KW-0238">DNA-binding</keyword>
<gene>
    <name evidence="1" type="ORF">H9734_12020</name>
</gene>
<comment type="caution">
    <text evidence="1">The sequence shown here is derived from an EMBL/GenBank/DDBJ whole genome shotgun (WGS) entry which is preliminary data.</text>
</comment>
<proteinExistence type="predicted"/>
<dbReference type="Proteomes" id="UP000886890">
    <property type="component" value="Unassembled WGS sequence"/>
</dbReference>
<evidence type="ECO:0000313" key="1">
    <source>
        <dbReference type="EMBL" id="HIX78297.1"/>
    </source>
</evidence>
<dbReference type="EMBL" id="DXEK01000194">
    <property type="protein sequence ID" value="HIX78297.1"/>
    <property type="molecule type" value="Genomic_DNA"/>
</dbReference>
<dbReference type="Gene3D" id="1.10.1220.10">
    <property type="entry name" value="Met repressor-like"/>
    <property type="match status" value="1"/>
</dbReference>
<reference evidence="1" key="1">
    <citation type="journal article" date="2021" name="PeerJ">
        <title>Extensive microbial diversity within the chicken gut microbiome revealed by metagenomics and culture.</title>
        <authorList>
            <person name="Gilroy R."/>
            <person name="Ravi A."/>
            <person name="Getino M."/>
            <person name="Pursley I."/>
            <person name="Horton D.L."/>
            <person name="Alikhan N.F."/>
            <person name="Baker D."/>
            <person name="Gharbi K."/>
            <person name="Hall N."/>
            <person name="Watson M."/>
            <person name="Adriaenssens E.M."/>
            <person name="Foster-Nyarko E."/>
            <person name="Jarju S."/>
            <person name="Secka A."/>
            <person name="Antonio M."/>
            <person name="Oren A."/>
            <person name="Chaudhuri R.R."/>
            <person name="La Ragione R."/>
            <person name="Hildebrand F."/>
            <person name="Pallen M.J."/>
        </authorList>
    </citation>
    <scope>NUCLEOTIDE SEQUENCE</scope>
    <source>
        <strain evidence="1">CHK183-1962</strain>
    </source>
</reference>
<reference evidence="1" key="2">
    <citation type="submission" date="2021-04" db="EMBL/GenBank/DDBJ databases">
        <authorList>
            <person name="Gilroy R."/>
        </authorList>
    </citation>
    <scope>NUCLEOTIDE SEQUENCE</scope>
    <source>
        <strain evidence="1">CHK183-1962</strain>
    </source>
</reference>
<dbReference type="GO" id="GO:0003677">
    <property type="term" value="F:DNA binding"/>
    <property type="evidence" value="ECO:0007669"/>
    <property type="project" value="UniProtKB-KW"/>
</dbReference>
<evidence type="ECO:0000313" key="2">
    <source>
        <dbReference type="Proteomes" id="UP000886890"/>
    </source>
</evidence>
<dbReference type="AlphaFoldDB" id="A0A9D2BK22"/>
<organism evidence="1 2">
    <name type="scientific">Candidatus Fusicatenibacter merdavium</name>
    <dbReference type="NCBI Taxonomy" id="2838600"/>
    <lineage>
        <taxon>Bacteria</taxon>
        <taxon>Bacillati</taxon>
        <taxon>Bacillota</taxon>
        <taxon>Clostridia</taxon>
        <taxon>Lachnospirales</taxon>
        <taxon>Lachnospiraceae</taxon>
        <taxon>Fusicatenibacter</taxon>
    </lineage>
</organism>
<accession>A0A9D2BK22</accession>
<name>A0A9D2BK22_9FIRM</name>
<protein>
    <submittedName>
        <fullName evidence="1">Arc family DNA-binding protein</fullName>
    </submittedName>
</protein>